<organism evidence="3 4">
    <name type="scientific">Laodelphax striatellus</name>
    <name type="common">Small brown planthopper</name>
    <name type="synonym">Delphax striatella</name>
    <dbReference type="NCBI Taxonomy" id="195883"/>
    <lineage>
        <taxon>Eukaryota</taxon>
        <taxon>Metazoa</taxon>
        <taxon>Ecdysozoa</taxon>
        <taxon>Arthropoda</taxon>
        <taxon>Hexapoda</taxon>
        <taxon>Insecta</taxon>
        <taxon>Pterygota</taxon>
        <taxon>Neoptera</taxon>
        <taxon>Paraneoptera</taxon>
        <taxon>Hemiptera</taxon>
        <taxon>Auchenorrhyncha</taxon>
        <taxon>Fulgoroidea</taxon>
        <taxon>Delphacidae</taxon>
        <taxon>Criomorphinae</taxon>
        <taxon>Laodelphax</taxon>
    </lineage>
</organism>
<protein>
    <submittedName>
        <fullName evidence="3">Uncharacterized protein</fullName>
    </submittedName>
</protein>
<evidence type="ECO:0000313" key="3">
    <source>
        <dbReference type="EMBL" id="RZF42546.1"/>
    </source>
</evidence>
<comment type="caution">
    <text evidence="3">The sequence shown here is derived from an EMBL/GenBank/DDBJ whole genome shotgun (WGS) entry which is preliminary data.</text>
</comment>
<evidence type="ECO:0000313" key="4">
    <source>
        <dbReference type="Proteomes" id="UP000291343"/>
    </source>
</evidence>
<dbReference type="InParanoid" id="A0A482X9Y8"/>
<keyword evidence="4" id="KW-1185">Reference proteome</keyword>
<evidence type="ECO:0000256" key="2">
    <source>
        <dbReference type="SAM" id="SignalP"/>
    </source>
</evidence>
<dbReference type="AlphaFoldDB" id="A0A482X9Y8"/>
<evidence type="ECO:0000256" key="1">
    <source>
        <dbReference type="SAM" id="MobiDB-lite"/>
    </source>
</evidence>
<name>A0A482X9Y8_LAOST</name>
<dbReference type="Proteomes" id="UP000291343">
    <property type="component" value="Unassembled WGS sequence"/>
</dbReference>
<accession>A0A482X9Y8</accession>
<feature type="region of interest" description="Disordered" evidence="1">
    <location>
        <begin position="130"/>
        <end position="150"/>
    </location>
</feature>
<feature type="chain" id="PRO_5019843098" evidence="2">
    <location>
        <begin position="20"/>
        <end position="569"/>
    </location>
</feature>
<keyword evidence="2" id="KW-0732">Signal</keyword>
<dbReference type="EMBL" id="QKKF02014831">
    <property type="protein sequence ID" value="RZF42546.1"/>
    <property type="molecule type" value="Genomic_DNA"/>
</dbReference>
<sequence length="569" mass="63806">MPVFPILIQVLLFAVNISADQILKCTEDFNSDSKLLPQPVRCELRDESFDDFYQSERTGKTYQLKNRPETENATGLRSSEKVTNVTENMIIPNDRLNITDLLNSTDILAELKQVNVSIDVLKALVNEYSSTMEGDGRRTESSETDESVGDHESVANTFLGHNTTTEPSFLWKILSNKFNKTRVNGDQTQREGIDGIIKHLGIINSSIRNQLKLKEVDVSTTTLSNHDKVVSKESLALNSPNKNQTLSNEKGVPTIRKESLQLNSLNGNQTLSKEKAVPTVRKESIQLNSLNENQTLSEERVVSTTSKPPSVVHNQFVVDEQDFKKLTQHIIASLENIEDGIIVLAKENEIIAEALRSMGSLQENYEKNHANERENFVKLLYNVYQNTSNNVIQDKGKTVNNGLVNKNIYYSTKNNLSTERSVNTGSENNNIYYSTKNNVSTELIVNTGSENNNINYHTKNNATTEPSVIIDISEMELNNLNTLAALTTTQSYGEGDMKYKIVIVGDNENKTIKFLKNDSVGDSRTTNITSRHTFDKVLGNVIDVIRKGFPESNPVVVEYEMKNDGRNDL</sequence>
<reference evidence="3 4" key="1">
    <citation type="journal article" date="2017" name="Gigascience">
        <title>Genome sequence of the small brown planthopper, Laodelphax striatellus.</title>
        <authorList>
            <person name="Zhu J."/>
            <person name="Jiang F."/>
            <person name="Wang X."/>
            <person name="Yang P."/>
            <person name="Bao Y."/>
            <person name="Zhao W."/>
            <person name="Wang W."/>
            <person name="Lu H."/>
            <person name="Wang Q."/>
            <person name="Cui N."/>
            <person name="Li J."/>
            <person name="Chen X."/>
            <person name="Luo L."/>
            <person name="Yu J."/>
            <person name="Kang L."/>
            <person name="Cui F."/>
        </authorList>
    </citation>
    <scope>NUCLEOTIDE SEQUENCE [LARGE SCALE GENOMIC DNA]</scope>
    <source>
        <strain evidence="3">Lst14</strain>
    </source>
</reference>
<feature type="signal peptide" evidence="2">
    <location>
        <begin position="1"/>
        <end position="19"/>
    </location>
</feature>
<proteinExistence type="predicted"/>
<gene>
    <name evidence="3" type="ORF">LSTR_LSTR014759</name>
</gene>